<dbReference type="Proteomes" id="UP000288805">
    <property type="component" value="Unassembled WGS sequence"/>
</dbReference>
<reference evidence="2 3" key="1">
    <citation type="journal article" date="2018" name="PLoS Genet.">
        <title>Population sequencing reveals clonal diversity and ancestral inbreeding in the grapevine cultivar Chardonnay.</title>
        <authorList>
            <person name="Roach M.J."/>
            <person name="Johnson D.L."/>
            <person name="Bohlmann J."/>
            <person name="van Vuuren H.J."/>
            <person name="Jones S.J."/>
            <person name="Pretorius I.S."/>
            <person name="Schmidt S.A."/>
            <person name="Borneman A.R."/>
        </authorList>
    </citation>
    <scope>NUCLEOTIDE SEQUENCE [LARGE SCALE GENOMIC DNA]</scope>
    <source>
        <strain evidence="3">cv. Chardonnay</strain>
        <tissue evidence="2">Leaf</tissue>
    </source>
</reference>
<protein>
    <recommendedName>
        <fullName evidence="1">Integrase catalytic domain-containing protein</fullName>
    </recommendedName>
</protein>
<evidence type="ECO:0000259" key="1">
    <source>
        <dbReference type="PROSITE" id="PS50994"/>
    </source>
</evidence>
<dbReference type="InterPro" id="IPR036397">
    <property type="entry name" value="RNaseH_sf"/>
</dbReference>
<dbReference type="PANTHER" id="PTHR48475:SF1">
    <property type="entry name" value="RNASE H TYPE-1 DOMAIN-CONTAINING PROTEIN"/>
    <property type="match status" value="1"/>
</dbReference>
<proteinExistence type="predicted"/>
<dbReference type="SUPFAM" id="SSF56672">
    <property type="entry name" value="DNA/RNA polymerases"/>
    <property type="match status" value="1"/>
</dbReference>
<dbReference type="InterPro" id="IPR012337">
    <property type="entry name" value="RNaseH-like_sf"/>
</dbReference>
<dbReference type="EMBL" id="QGNW01000065">
    <property type="protein sequence ID" value="RVX03602.1"/>
    <property type="molecule type" value="Genomic_DNA"/>
</dbReference>
<dbReference type="InterPro" id="IPR043128">
    <property type="entry name" value="Rev_trsase/Diguanyl_cyclase"/>
</dbReference>
<dbReference type="PROSITE" id="PS50994">
    <property type="entry name" value="INTEGRASE"/>
    <property type="match status" value="1"/>
</dbReference>
<organism evidence="2 3">
    <name type="scientific">Vitis vinifera</name>
    <name type="common">Grape</name>
    <dbReference type="NCBI Taxonomy" id="29760"/>
    <lineage>
        <taxon>Eukaryota</taxon>
        <taxon>Viridiplantae</taxon>
        <taxon>Streptophyta</taxon>
        <taxon>Embryophyta</taxon>
        <taxon>Tracheophyta</taxon>
        <taxon>Spermatophyta</taxon>
        <taxon>Magnoliopsida</taxon>
        <taxon>eudicotyledons</taxon>
        <taxon>Gunneridae</taxon>
        <taxon>Pentapetalae</taxon>
        <taxon>rosids</taxon>
        <taxon>Vitales</taxon>
        <taxon>Vitaceae</taxon>
        <taxon>Viteae</taxon>
        <taxon>Vitis</taxon>
    </lineage>
</organism>
<dbReference type="InterPro" id="IPR001584">
    <property type="entry name" value="Integrase_cat-core"/>
</dbReference>
<dbReference type="Gene3D" id="3.30.420.10">
    <property type="entry name" value="Ribonuclease H-like superfamily/Ribonuclease H"/>
    <property type="match status" value="3"/>
</dbReference>
<dbReference type="GO" id="GO:0003676">
    <property type="term" value="F:nucleic acid binding"/>
    <property type="evidence" value="ECO:0007669"/>
    <property type="project" value="InterPro"/>
</dbReference>
<dbReference type="Gene3D" id="3.30.70.270">
    <property type="match status" value="1"/>
</dbReference>
<dbReference type="InterPro" id="IPR043502">
    <property type="entry name" value="DNA/RNA_pol_sf"/>
</dbReference>
<name>A0A438J3T5_VITVI</name>
<feature type="domain" description="Integrase catalytic" evidence="1">
    <location>
        <begin position="416"/>
        <end position="492"/>
    </location>
</feature>
<evidence type="ECO:0000313" key="2">
    <source>
        <dbReference type="EMBL" id="RVX03602.1"/>
    </source>
</evidence>
<evidence type="ECO:0000313" key="3">
    <source>
        <dbReference type="Proteomes" id="UP000288805"/>
    </source>
</evidence>
<dbReference type="PANTHER" id="PTHR48475">
    <property type="entry name" value="RIBONUCLEASE H"/>
    <property type="match status" value="1"/>
</dbReference>
<gene>
    <name evidence="2" type="ORF">CK203_027842</name>
</gene>
<comment type="caution">
    <text evidence="2">The sequence shown here is derived from an EMBL/GenBank/DDBJ whole genome shotgun (WGS) entry which is preliminary data.</text>
</comment>
<dbReference type="AlphaFoldDB" id="A0A438J3T5"/>
<dbReference type="GO" id="GO:0015074">
    <property type="term" value="P:DNA integration"/>
    <property type="evidence" value="ECO:0007669"/>
    <property type="project" value="InterPro"/>
</dbReference>
<sequence length="569" mass="64080">MSLTDYFLRASEPLMPSNGIIGRLNTVQEAELQHLVHQLQLSDEALGTLTSALAAPSSPDCMSLMTLYFPDEINEHRVFTEIGDIVDGVVPYDEYIDEMLAMNDVIVVVDLFDGTVSPVEGVYDFVDSPLSFDVLSGFISHSDHSDSDGSKGHREDILHYQWDDMIVKSQDRSDHLAALERFFKRIRCFRLRLNPKKCTFRVTFGKLLGYMVSERGTKADLDKIKAILDMPVPRTEREIRGFLVSDVALGCILTQLDDSGKELRHYMTEYSKSMRGSIIADHLASLPVSDSRAIDDDFLDEDVAAVTSLSSWHMYFDGVANHSGYGISVLLISPRGDHIPRSIQGEWKTKDMKLRPYHAYLELLVRRFDDLRYTHLPKAHNQFSDALATLASMIDILVDAIIHGDLIHVPPSKLHALTSPWPFSVWGIDIIGKISPKSSSGHEFILVAIDYFTKWVEATSYARLTSVGVASFITSHIICCYGVPHELISDRGAIDERVVEVANKNIKRILQRMVETSWDWSEKLPFALWAYWTSFHISIGATPYSLVYGMEAVLPVEIEMGSLRVTLEQ</sequence>
<accession>A0A438J3T5</accession>
<dbReference type="SUPFAM" id="SSF53098">
    <property type="entry name" value="Ribonuclease H-like"/>
    <property type="match status" value="1"/>
</dbReference>